<organism evidence="1 2">
    <name type="scientific">Actinomadura yumaensis</name>
    <dbReference type="NCBI Taxonomy" id="111807"/>
    <lineage>
        <taxon>Bacteria</taxon>
        <taxon>Bacillati</taxon>
        <taxon>Actinomycetota</taxon>
        <taxon>Actinomycetes</taxon>
        <taxon>Streptosporangiales</taxon>
        <taxon>Thermomonosporaceae</taxon>
        <taxon>Actinomadura</taxon>
    </lineage>
</organism>
<keyword evidence="2" id="KW-1185">Reference proteome</keyword>
<dbReference type="RefSeq" id="WP_160824082.1">
    <property type="nucleotide sequence ID" value="NZ_JBHSXE010000001.1"/>
</dbReference>
<proteinExistence type="predicted"/>
<protein>
    <submittedName>
        <fullName evidence="1">Iron-containing redox enzyme family protein</fullName>
    </submittedName>
</protein>
<reference evidence="2" key="1">
    <citation type="journal article" date="2019" name="Int. J. Syst. Evol. Microbiol.">
        <title>The Global Catalogue of Microorganisms (GCM) 10K type strain sequencing project: providing services to taxonomists for standard genome sequencing and annotation.</title>
        <authorList>
            <consortium name="The Broad Institute Genomics Platform"/>
            <consortium name="The Broad Institute Genome Sequencing Center for Infectious Disease"/>
            <person name="Wu L."/>
            <person name="Ma J."/>
        </authorList>
    </citation>
    <scope>NUCLEOTIDE SEQUENCE [LARGE SCALE GENOMIC DNA]</scope>
    <source>
        <strain evidence="2">JCM 3369</strain>
    </source>
</reference>
<dbReference type="EMBL" id="JBHSXS010000002">
    <property type="protein sequence ID" value="MFC6879476.1"/>
    <property type="molecule type" value="Genomic_DNA"/>
</dbReference>
<name>A0ABW2CF31_9ACTN</name>
<sequence>MNTETATVEELNFQQERLFAQLSGRSDQSIARFCGELPRVPRSAYPEVLLGMGHLYEAFDLMFAVIAVSVQATHDVSPYEARYVTMQNVLQPFASEYGIEPGRPLQSTHRELYADFYTSATGKPWPSQYPEKTESKWLACGRRWTQAMIDRLQQAWPDPNDRAKYNLGYHWAVEALSVGEFDHLTAAWRSLGFDAPYMNAHCEVEEEHAGCAIGAVIAFSSVDDPLVVQGARDHESDLAGFYDECTSLILNGSFG</sequence>
<gene>
    <name evidence="1" type="ORF">ACFQKB_06815</name>
</gene>
<evidence type="ECO:0000313" key="2">
    <source>
        <dbReference type="Proteomes" id="UP001596380"/>
    </source>
</evidence>
<dbReference type="Gene3D" id="1.20.910.10">
    <property type="entry name" value="Heme oxygenase-like"/>
    <property type="match status" value="1"/>
</dbReference>
<evidence type="ECO:0000313" key="1">
    <source>
        <dbReference type="EMBL" id="MFC6879476.1"/>
    </source>
</evidence>
<dbReference type="InterPro" id="IPR016084">
    <property type="entry name" value="Haem_Oase-like_multi-hlx"/>
</dbReference>
<dbReference type="Pfam" id="PF14518">
    <property type="entry name" value="Haem_oxygenas_2"/>
    <property type="match status" value="1"/>
</dbReference>
<dbReference type="Proteomes" id="UP001596380">
    <property type="component" value="Unassembled WGS sequence"/>
</dbReference>
<accession>A0ABW2CF31</accession>
<comment type="caution">
    <text evidence="1">The sequence shown here is derived from an EMBL/GenBank/DDBJ whole genome shotgun (WGS) entry which is preliminary data.</text>
</comment>